<dbReference type="EMBL" id="PTJA01000004">
    <property type="protein sequence ID" value="PPK81585.1"/>
    <property type="molecule type" value="Genomic_DNA"/>
</dbReference>
<evidence type="ECO:0000313" key="3">
    <source>
        <dbReference type="Proteomes" id="UP000237749"/>
    </source>
</evidence>
<proteinExistence type="predicted"/>
<gene>
    <name evidence="2" type="ORF">BXY41_104388</name>
</gene>
<dbReference type="SUPFAM" id="SSF50475">
    <property type="entry name" value="FMN-binding split barrel"/>
    <property type="match status" value="1"/>
</dbReference>
<dbReference type="Gene3D" id="2.30.110.10">
    <property type="entry name" value="Electron Transport, Fmn-binding Protein, Chain A"/>
    <property type="match status" value="1"/>
</dbReference>
<organism evidence="2 3">
    <name type="scientific">Lacrimispora xylanisolvens</name>
    <dbReference type="NCBI Taxonomy" id="384636"/>
    <lineage>
        <taxon>Bacteria</taxon>
        <taxon>Bacillati</taxon>
        <taxon>Bacillota</taxon>
        <taxon>Clostridia</taxon>
        <taxon>Lachnospirales</taxon>
        <taxon>Lachnospiraceae</taxon>
        <taxon>Lacrimispora</taxon>
    </lineage>
</organism>
<name>A0A2S6HUS0_9FIRM</name>
<dbReference type="OrthoDB" id="1954371at2"/>
<dbReference type="PANTHER" id="PTHR34818:SF1">
    <property type="entry name" value="PROTEIN BLI-3"/>
    <property type="match status" value="1"/>
</dbReference>
<dbReference type="AlphaFoldDB" id="A0A2S6HUS0"/>
<dbReference type="Pfam" id="PF01243">
    <property type="entry name" value="PNPOx_N"/>
    <property type="match status" value="1"/>
</dbReference>
<evidence type="ECO:0000259" key="1">
    <source>
        <dbReference type="Pfam" id="PF01243"/>
    </source>
</evidence>
<keyword evidence="3" id="KW-1185">Reference proteome</keyword>
<sequence>MNEEIIARAGEIIATNTAGEDKGYCALTLMDTDDFPTTSTISVSKADGINWLTFCTGFGSDRTKRINRCSKASVCFNSIDHNITLVGTIEVITDPEIKKEMWYRGLENHFSSWEDPNYCVLRFTTSRYNLLIDWKEAKGFI</sequence>
<dbReference type="Proteomes" id="UP000237749">
    <property type="component" value="Unassembled WGS sequence"/>
</dbReference>
<evidence type="ECO:0000313" key="2">
    <source>
        <dbReference type="EMBL" id="PPK81585.1"/>
    </source>
</evidence>
<protein>
    <submittedName>
        <fullName evidence="2">General stress protein 26</fullName>
    </submittedName>
</protein>
<comment type="caution">
    <text evidence="2">The sequence shown here is derived from an EMBL/GenBank/DDBJ whole genome shotgun (WGS) entry which is preliminary data.</text>
</comment>
<feature type="domain" description="Pyridoxamine 5'-phosphate oxidase N-terminal" evidence="1">
    <location>
        <begin position="22"/>
        <end position="128"/>
    </location>
</feature>
<dbReference type="InterPro" id="IPR011576">
    <property type="entry name" value="Pyridox_Oxase_N"/>
</dbReference>
<dbReference type="InterPro" id="IPR012349">
    <property type="entry name" value="Split_barrel_FMN-bd"/>
</dbReference>
<dbReference type="InterPro" id="IPR052917">
    <property type="entry name" value="Stress-Dev_Protein"/>
</dbReference>
<dbReference type="RefSeq" id="WP_104436667.1">
    <property type="nucleotide sequence ID" value="NZ_PTJA01000004.1"/>
</dbReference>
<accession>A0A2S6HUS0</accession>
<dbReference type="PANTHER" id="PTHR34818">
    <property type="entry name" value="PROTEIN BLI-3"/>
    <property type="match status" value="1"/>
</dbReference>
<reference evidence="2 3" key="1">
    <citation type="submission" date="2018-02" db="EMBL/GenBank/DDBJ databases">
        <title>Genomic Encyclopedia of Archaeal and Bacterial Type Strains, Phase II (KMG-II): from individual species to whole genera.</title>
        <authorList>
            <person name="Goeker M."/>
        </authorList>
    </citation>
    <scope>NUCLEOTIDE SEQUENCE [LARGE SCALE GENOMIC DNA]</scope>
    <source>
        <strain evidence="2 3">DSM 3808</strain>
    </source>
</reference>